<protein>
    <submittedName>
        <fullName evidence="1">Uncharacterized protein</fullName>
    </submittedName>
</protein>
<accession>A0ABT5WSX8</accession>
<organism evidence="1 2">
    <name type="scientific">Novosphingobium album</name>
    <name type="common">ex Liu et al. 2023</name>
    <dbReference type="NCBI Taxonomy" id="3031130"/>
    <lineage>
        <taxon>Bacteria</taxon>
        <taxon>Pseudomonadati</taxon>
        <taxon>Pseudomonadota</taxon>
        <taxon>Alphaproteobacteria</taxon>
        <taxon>Sphingomonadales</taxon>
        <taxon>Sphingomonadaceae</taxon>
        <taxon>Novosphingobium</taxon>
    </lineage>
</organism>
<dbReference type="EMBL" id="JARESE010000049">
    <property type="protein sequence ID" value="MDE8652949.1"/>
    <property type="molecule type" value="Genomic_DNA"/>
</dbReference>
<sequence>MPELPSPPPALAQPAAGGFDLADLAARSDAPDFRIGRPRCADSRPGEIVVCAPDPERDRLRALPDLPAPPPPGEIALSDSARLGAHVEANTLANGMTSNRVMVDVKIRF</sequence>
<name>A0ABT5WSX8_9SPHN</name>
<reference evidence="1 2" key="1">
    <citation type="submission" date="2023-03" db="EMBL/GenBank/DDBJ databases">
        <title>NovoSphingobium album sp. nov. isolated from polycyclic aromatic hydrocarbons- and heavy-metal polluted soil.</title>
        <authorList>
            <person name="Liu Z."/>
            <person name="Wang K."/>
        </authorList>
    </citation>
    <scope>NUCLEOTIDE SEQUENCE [LARGE SCALE GENOMIC DNA]</scope>
    <source>
        <strain evidence="1 2">H3SJ31-1</strain>
    </source>
</reference>
<proteinExistence type="predicted"/>
<dbReference type="Proteomes" id="UP001216253">
    <property type="component" value="Unassembled WGS sequence"/>
</dbReference>
<keyword evidence="2" id="KW-1185">Reference proteome</keyword>
<evidence type="ECO:0000313" key="1">
    <source>
        <dbReference type="EMBL" id="MDE8652949.1"/>
    </source>
</evidence>
<evidence type="ECO:0000313" key="2">
    <source>
        <dbReference type="Proteomes" id="UP001216253"/>
    </source>
</evidence>
<dbReference type="RefSeq" id="WP_275229047.1">
    <property type="nucleotide sequence ID" value="NZ_JARESE010000049.1"/>
</dbReference>
<comment type="caution">
    <text evidence="1">The sequence shown here is derived from an EMBL/GenBank/DDBJ whole genome shotgun (WGS) entry which is preliminary data.</text>
</comment>
<gene>
    <name evidence="1" type="ORF">PYV00_14675</name>
</gene>